<comment type="caution">
    <text evidence="3">The sequence shown here is derived from an EMBL/GenBank/DDBJ whole genome shotgun (WGS) entry which is preliminary data.</text>
</comment>
<gene>
    <name evidence="3" type="ORF">BTE48_06925</name>
</gene>
<dbReference type="AlphaFoldDB" id="A0A1T4NCT4"/>
<evidence type="ECO:0000256" key="1">
    <source>
        <dbReference type="SAM" id="SignalP"/>
    </source>
</evidence>
<dbReference type="Pfam" id="PF18602">
    <property type="entry name" value="Rap1a"/>
    <property type="match status" value="1"/>
</dbReference>
<dbReference type="InterPro" id="IPR041238">
    <property type="entry name" value="Rap1a"/>
</dbReference>
<feature type="domain" description="Rap1a immunity protein" evidence="2">
    <location>
        <begin position="47"/>
        <end position="129"/>
    </location>
</feature>
<reference evidence="3 4" key="1">
    <citation type="submission" date="2017-01" db="EMBL/GenBank/DDBJ databases">
        <title>Genome Sequencing of a Marine Spirillum, Oceanospirillum multiglobuliferum ATCC 33336, from Japan.</title>
        <authorList>
            <person name="Carney J.G."/>
            <person name="Trachtenberg A.M."/>
            <person name="Rheaume B.A."/>
            <person name="Linnane J.D."/>
            <person name="Pitts N.L."/>
            <person name="Mykles D.L."/>
            <person name="Maclea K.S."/>
        </authorList>
    </citation>
    <scope>NUCLEOTIDE SEQUENCE [LARGE SCALE GENOMIC DNA]</scope>
    <source>
        <strain evidence="3 4">ATCC 33336</strain>
    </source>
</reference>
<protein>
    <recommendedName>
        <fullName evidence="2">Rap1a immunity protein domain-containing protein</fullName>
    </recommendedName>
</protein>
<keyword evidence="4" id="KW-1185">Reference proteome</keyword>
<evidence type="ECO:0000259" key="2">
    <source>
        <dbReference type="Pfam" id="PF18602"/>
    </source>
</evidence>
<proteinExistence type="predicted"/>
<feature type="signal peptide" evidence="1">
    <location>
        <begin position="1"/>
        <end position="25"/>
    </location>
</feature>
<name>A0A1T4NCT4_9GAMM</name>
<dbReference type="RefSeq" id="WP_078744715.1">
    <property type="nucleotide sequence ID" value="NZ_FUXG01000005.1"/>
</dbReference>
<sequence>MIGSTLKKIGILLSLSLAMQSTTYAGFADIKHQPLSQQKRDASLSTLQLLQQCKPLLEGSQSLMGAFQSGQCSSYILGIYDLVAEHCTVVSTDRNQVVLATLKYLEELNPKPQSAVRAIDHYLMQQTQCLPVASR</sequence>
<feature type="chain" id="PRO_5012188277" description="Rap1a immunity protein domain-containing protein" evidence="1">
    <location>
        <begin position="26"/>
        <end position="135"/>
    </location>
</feature>
<keyword evidence="1" id="KW-0732">Signal</keyword>
<dbReference type="Proteomes" id="UP000191418">
    <property type="component" value="Unassembled WGS sequence"/>
</dbReference>
<dbReference type="OrthoDB" id="6120796at2"/>
<evidence type="ECO:0000313" key="3">
    <source>
        <dbReference type="EMBL" id="OPX55920.1"/>
    </source>
</evidence>
<accession>A0A1T4NCT4</accession>
<organism evidence="3 4">
    <name type="scientific">Oceanospirillum multiglobuliferum</name>
    <dbReference type="NCBI Taxonomy" id="64969"/>
    <lineage>
        <taxon>Bacteria</taxon>
        <taxon>Pseudomonadati</taxon>
        <taxon>Pseudomonadota</taxon>
        <taxon>Gammaproteobacteria</taxon>
        <taxon>Oceanospirillales</taxon>
        <taxon>Oceanospirillaceae</taxon>
        <taxon>Oceanospirillum</taxon>
    </lineage>
</organism>
<dbReference type="EMBL" id="MTSM01000006">
    <property type="protein sequence ID" value="OPX55920.1"/>
    <property type="molecule type" value="Genomic_DNA"/>
</dbReference>
<evidence type="ECO:0000313" key="4">
    <source>
        <dbReference type="Proteomes" id="UP000191418"/>
    </source>
</evidence>